<sequence>MNNKEAAVQEALGVLDLHAIVNKYNNVMVGVFSCLEKARSWIKARPIGVDHPQYHYCIYKYELDIIDLIEVVEYWELEVTKSYKWKVK</sequence>
<dbReference type="EMBL" id="LAZR01056988">
    <property type="protein sequence ID" value="KKK72994.1"/>
    <property type="molecule type" value="Genomic_DNA"/>
</dbReference>
<organism evidence="1">
    <name type="scientific">marine sediment metagenome</name>
    <dbReference type="NCBI Taxonomy" id="412755"/>
    <lineage>
        <taxon>unclassified sequences</taxon>
        <taxon>metagenomes</taxon>
        <taxon>ecological metagenomes</taxon>
    </lineage>
</organism>
<dbReference type="PROSITE" id="PS51257">
    <property type="entry name" value="PROKAR_LIPOPROTEIN"/>
    <property type="match status" value="1"/>
</dbReference>
<comment type="caution">
    <text evidence="1">The sequence shown here is derived from an EMBL/GenBank/DDBJ whole genome shotgun (WGS) entry which is preliminary data.</text>
</comment>
<gene>
    <name evidence="1" type="ORF">LCGC14_2898290</name>
</gene>
<dbReference type="AlphaFoldDB" id="A0A0F9A331"/>
<name>A0A0F9A331_9ZZZZ</name>
<accession>A0A0F9A331</accession>
<protein>
    <submittedName>
        <fullName evidence="1">Uncharacterized protein</fullName>
    </submittedName>
</protein>
<evidence type="ECO:0000313" key="1">
    <source>
        <dbReference type="EMBL" id="KKK72994.1"/>
    </source>
</evidence>
<proteinExistence type="predicted"/>
<reference evidence="1" key="1">
    <citation type="journal article" date="2015" name="Nature">
        <title>Complex archaea that bridge the gap between prokaryotes and eukaryotes.</title>
        <authorList>
            <person name="Spang A."/>
            <person name="Saw J.H."/>
            <person name="Jorgensen S.L."/>
            <person name="Zaremba-Niedzwiedzka K."/>
            <person name="Martijn J."/>
            <person name="Lind A.E."/>
            <person name="van Eijk R."/>
            <person name="Schleper C."/>
            <person name="Guy L."/>
            <person name="Ettema T.J."/>
        </authorList>
    </citation>
    <scope>NUCLEOTIDE SEQUENCE</scope>
</reference>